<sequence>MAAQARRLIEDESCFRHESGCLITAVTVTAADRVRRLSSVECLSTERRSVAWRGTVRHILARMRLVTYPLVLVLLIAALASPSDAARFTGAVLLPNPPPKPSPAPASSKAPHPSAAPMRAARPTEALPPGTEHSAAAGHPPEVERALAAGHPREAASSSPSRAEGMRLPGGASRWTWPLSKHARPLRRFDPPAQRWLAGHRGVDLAAEPGEEVRAAGPGRAGVAGRIAGRGVVTVVHAGGLRTTYLPVRALVRPGEVVAAGQVIGVVEDGAEHCPVSCLHWGLLSDGGVMSDRGRSSGRLYLDPLLLFGQGQVRLLPRWPAGGP</sequence>
<dbReference type="InterPro" id="IPR016047">
    <property type="entry name" value="M23ase_b-sheet_dom"/>
</dbReference>
<dbReference type="Proteomes" id="UP000651728">
    <property type="component" value="Unassembled WGS sequence"/>
</dbReference>
<protein>
    <recommendedName>
        <fullName evidence="4">M23ase beta-sheet core domain-containing protein</fullName>
    </recommendedName>
</protein>
<evidence type="ECO:0000256" key="1">
    <source>
        <dbReference type="ARBA" id="ARBA00022729"/>
    </source>
</evidence>
<dbReference type="InterPro" id="IPR050570">
    <property type="entry name" value="Cell_wall_metabolism_enzyme"/>
</dbReference>
<feature type="region of interest" description="Disordered" evidence="2">
    <location>
        <begin position="97"/>
        <end position="175"/>
    </location>
</feature>
<keyword evidence="3" id="KW-0472">Membrane</keyword>
<dbReference type="Gene3D" id="2.70.70.10">
    <property type="entry name" value="Glucose Permease (Domain IIA)"/>
    <property type="match status" value="1"/>
</dbReference>
<dbReference type="PANTHER" id="PTHR21666">
    <property type="entry name" value="PEPTIDASE-RELATED"/>
    <property type="match status" value="1"/>
</dbReference>
<dbReference type="CDD" id="cd12797">
    <property type="entry name" value="M23_peptidase"/>
    <property type="match status" value="1"/>
</dbReference>
<keyword evidence="6" id="KW-1185">Reference proteome</keyword>
<organism evidence="5 6">
    <name type="scientific">Microbispora amethystogenes</name>
    <dbReference type="NCBI Taxonomy" id="1427754"/>
    <lineage>
        <taxon>Bacteria</taxon>
        <taxon>Bacillati</taxon>
        <taxon>Actinomycetota</taxon>
        <taxon>Actinomycetes</taxon>
        <taxon>Streptosporangiales</taxon>
        <taxon>Streptosporangiaceae</taxon>
        <taxon>Microbispora</taxon>
    </lineage>
</organism>
<accession>A0ABQ4FMM9</accession>
<reference evidence="5 6" key="1">
    <citation type="submission" date="2021-01" db="EMBL/GenBank/DDBJ databases">
        <title>Whole genome shotgun sequence of Microbispora amethystogenes NBRC 101907.</title>
        <authorList>
            <person name="Komaki H."/>
            <person name="Tamura T."/>
        </authorList>
    </citation>
    <scope>NUCLEOTIDE SEQUENCE [LARGE SCALE GENOMIC DNA]</scope>
    <source>
        <strain evidence="5 6">NBRC 101907</strain>
    </source>
</reference>
<keyword evidence="3" id="KW-0812">Transmembrane</keyword>
<dbReference type="PANTHER" id="PTHR21666:SF289">
    <property type="entry name" value="L-ALA--D-GLU ENDOPEPTIDASE"/>
    <property type="match status" value="1"/>
</dbReference>
<feature type="transmembrane region" description="Helical" evidence="3">
    <location>
        <begin position="65"/>
        <end position="83"/>
    </location>
</feature>
<feature type="domain" description="M23ase beta-sheet core" evidence="4">
    <location>
        <begin position="199"/>
        <end position="287"/>
    </location>
</feature>
<proteinExistence type="predicted"/>
<evidence type="ECO:0000313" key="6">
    <source>
        <dbReference type="Proteomes" id="UP000651728"/>
    </source>
</evidence>
<feature type="compositionally biased region" description="Low complexity" evidence="2">
    <location>
        <begin position="105"/>
        <end position="117"/>
    </location>
</feature>
<keyword evidence="1" id="KW-0732">Signal</keyword>
<evidence type="ECO:0000259" key="4">
    <source>
        <dbReference type="Pfam" id="PF01551"/>
    </source>
</evidence>
<keyword evidence="3" id="KW-1133">Transmembrane helix</keyword>
<dbReference type="InterPro" id="IPR011055">
    <property type="entry name" value="Dup_hybrid_motif"/>
</dbReference>
<name>A0ABQ4FMM9_9ACTN</name>
<comment type="caution">
    <text evidence="5">The sequence shown here is derived from an EMBL/GenBank/DDBJ whole genome shotgun (WGS) entry which is preliminary data.</text>
</comment>
<gene>
    <name evidence="5" type="ORF">Mam01_61670</name>
</gene>
<dbReference type="Pfam" id="PF01551">
    <property type="entry name" value="Peptidase_M23"/>
    <property type="match status" value="1"/>
</dbReference>
<dbReference type="EMBL" id="BOOB01000053">
    <property type="protein sequence ID" value="GIH36003.1"/>
    <property type="molecule type" value="Genomic_DNA"/>
</dbReference>
<evidence type="ECO:0000313" key="5">
    <source>
        <dbReference type="EMBL" id="GIH36003.1"/>
    </source>
</evidence>
<evidence type="ECO:0000256" key="3">
    <source>
        <dbReference type="SAM" id="Phobius"/>
    </source>
</evidence>
<evidence type="ECO:0000256" key="2">
    <source>
        <dbReference type="SAM" id="MobiDB-lite"/>
    </source>
</evidence>
<dbReference type="SUPFAM" id="SSF51261">
    <property type="entry name" value="Duplicated hybrid motif"/>
    <property type="match status" value="1"/>
</dbReference>